<dbReference type="EMBL" id="JAMQAW010000042">
    <property type="protein sequence ID" value="MCM2392613.1"/>
    <property type="molecule type" value="Genomic_DNA"/>
</dbReference>
<name>A0ABT0UVJ8_9ACTN</name>
<dbReference type="RefSeq" id="WP_250922939.1">
    <property type="nucleotide sequence ID" value="NZ_JAMQAW010000042.1"/>
</dbReference>
<reference evidence="1" key="1">
    <citation type="submission" date="2022-06" db="EMBL/GenBank/DDBJ databases">
        <title>Genome public.</title>
        <authorList>
            <person name="Sun Q."/>
        </authorList>
    </citation>
    <scope>NUCLEOTIDE SEQUENCE</scope>
    <source>
        <strain evidence="1">CWNU-1</strain>
    </source>
</reference>
<dbReference type="Proteomes" id="UP001431429">
    <property type="component" value="Unassembled WGS sequence"/>
</dbReference>
<proteinExistence type="predicted"/>
<keyword evidence="2" id="KW-1185">Reference proteome</keyword>
<protein>
    <submittedName>
        <fullName evidence="1">Uncharacterized protein</fullName>
    </submittedName>
</protein>
<gene>
    <name evidence="1" type="ORF">NBG84_30745</name>
</gene>
<evidence type="ECO:0000313" key="2">
    <source>
        <dbReference type="Proteomes" id="UP001431429"/>
    </source>
</evidence>
<evidence type="ECO:0000313" key="1">
    <source>
        <dbReference type="EMBL" id="MCM2392613.1"/>
    </source>
</evidence>
<comment type="caution">
    <text evidence="1">The sequence shown here is derived from an EMBL/GenBank/DDBJ whole genome shotgun (WGS) entry which is preliminary data.</text>
</comment>
<sequence>MSRYTLVEHEMLPNFVVATRVTPKLETKAKQHMGVIFDDYAKVDAAADEINDWAFVRANDAEPIYPNRIVHLTGFSSKCSVDGRRLYIPLTTPDTATEESRT</sequence>
<accession>A0ABT0UVJ8</accession>
<organism evidence="1 2">
    <name type="scientific">Streptomyces albipurpureus</name>
    <dbReference type="NCBI Taxonomy" id="2897419"/>
    <lineage>
        <taxon>Bacteria</taxon>
        <taxon>Bacillati</taxon>
        <taxon>Actinomycetota</taxon>
        <taxon>Actinomycetes</taxon>
        <taxon>Kitasatosporales</taxon>
        <taxon>Streptomycetaceae</taxon>
        <taxon>Streptomyces</taxon>
    </lineage>
</organism>